<dbReference type="InterPro" id="IPR021323">
    <property type="entry name" value="DUF2927"/>
</dbReference>
<dbReference type="Proteomes" id="UP001302978">
    <property type="component" value="Chromosome"/>
</dbReference>
<dbReference type="GeneID" id="85195802"/>
<organism evidence="2 3">
    <name type="scientific">Methanimicrococcus hongohii</name>
    <dbReference type="NCBI Taxonomy" id="3028295"/>
    <lineage>
        <taxon>Archaea</taxon>
        <taxon>Methanobacteriati</taxon>
        <taxon>Methanobacteriota</taxon>
        <taxon>Stenosarchaea group</taxon>
        <taxon>Methanomicrobia</taxon>
        <taxon>Methanosarcinales</taxon>
        <taxon>Methanosarcinaceae</taxon>
        <taxon>Methanimicrococcus</taxon>
    </lineage>
</organism>
<keyword evidence="1" id="KW-0472">Membrane</keyword>
<evidence type="ECO:0000313" key="2">
    <source>
        <dbReference type="EMBL" id="WNY23898.1"/>
    </source>
</evidence>
<name>A0AA96V2H7_9EURY</name>
<gene>
    <name evidence="2" type="ORF">MmiHf6_12210</name>
</gene>
<reference evidence="2 3" key="1">
    <citation type="submission" date="2023-07" db="EMBL/GenBank/DDBJ databases">
        <title>Closed genoem sequence of Methanomicrococcus sp. Hf6.</title>
        <authorList>
            <person name="Poehlein A."/>
            <person name="Protasov E."/>
            <person name="Platt K."/>
            <person name="Reeh H."/>
            <person name="Daniel R."/>
            <person name="Brune A."/>
        </authorList>
    </citation>
    <scope>NUCLEOTIDE SEQUENCE [LARGE SCALE GENOMIC DNA]</scope>
    <source>
        <strain evidence="2 3">Hf6</strain>
    </source>
</reference>
<dbReference type="Pfam" id="PF11150">
    <property type="entry name" value="DUF2927"/>
    <property type="match status" value="1"/>
</dbReference>
<dbReference type="AlphaFoldDB" id="A0AA96V2H7"/>
<evidence type="ECO:0000256" key="1">
    <source>
        <dbReference type="SAM" id="Phobius"/>
    </source>
</evidence>
<feature type="transmembrane region" description="Helical" evidence="1">
    <location>
        <begin position="21"/>
        <end position="44"/>
    </location>
</feature>
<keyword evidence="1" id="KW-0812">Transmembrane</keyword>
<sequence>MNNIHYIEKPKGIHTIQKKSFFNKTFLLFGVVITVVGLICIVGLQTNTDHFKPDSTFHFLNDSEDVIDFSYGLNFIYETQLSRVRTIEKWSSPIKIKYEGNPTKEDIAVLKRIIKEFNTINGLPEMKIVNKDENVLLVYTPKESLPTIQEKYNLSEIDKGICRRRSENGEIISAVLVIESDISQEYKNSVVLHEFFHLVGFYEHSFDKTSVINRDGEAVPKLSAVDTLSFKMLYHPEITIGMTYEEISTYYQNKDMNEILK</sequence>
<proteinExistence type="predicted"/>
<dbReference type="EMBL" id="CP131059">
    <property type="protein sequence ID" value="WNY23898.1"/>
    <property type="molecule type" value="Genomic_DNA"/>
</dbReference>
<dbReference type="KEGG" id="mehf:MmiHf6_12210"/>
<accession>A0AA96V2H7</accession>
<protein>
    <submittedName>
        <fullName evidence="2">Uncharacterized protein</fullName>
    </submittedName>
</protein>
<evidence type="ECO:0000313" key="3">
    <source>
        <dbReference type="Proteomes" id="UP001302978"/>
    </source>
</evidence>
<keyword evidence="1" id="KW-1133">Transmembrane helix</keyword>
<dbReference type="RefSeq" id="WP_316557069.1">
    <property type="nucleotide sequence ID" value="NZ_CP131059.1"/>
</dbReference>
<keyword evidence="3" id="KW-1185">Reference proteome</keyword>